<feature type="region of interest" description="Disordered" evidence="1">
    <location>
        <begin position="41"/>
        <end position="67"/>
    </location>
</feature>
<evidence type="ECO:0000313" key="3">
    <source>
        <dbReference type="Proteomes" id="UP000501690"/>
    </source>
</evidence>
<keyword evidence="3" id="KW-1185">Reference proteome</keyword>
<evidence type="ECO:0000256" key="1">
    <source>
        <dbReference type="SAM" id="MobiDB-lite"/>
    </source>
</evidence>
<name>A0A4D6NNH3_VIGUN</name>
<proteinExistence type="predicted"/>
<dbReference type="EMBL" id="CP039355">
    <property type="protein sequence ID" value="QCE14562.1"/>
    <property type="molecule type" value="Genomic_DNA"/>
</dbReference>
<dbReference type="Proteomes" id="UP000501690">
    <property type="component" value="Linkage Group LG11"/>
</dbReference>
<accession>A0A4D6NNH3</accession>
<feature type="compositionally biased region" description="Polar residues" evidence="1">
    <location>
        <begin position="45"/>
        <end position="54"/>
    </location>
</feature>
<reference evidence="2 3" key="1">
    <citation type="submission" date="2019-04" db="EMBL/GenBank/DDBJ databases">
        <title>An improved genome assembly and genetic linkage map for asparagus bean, Vigna unguiculata ssp. sesquipedialis.</title>
        <authorList>
            <person name="Xia Q."/>
            <person name="Zhang R."/>
            <person name="Dong Y."/>
        </authorList>
    </citation>
    <scope>NUCLEOTIDE SEQUENCE [LARGE SCALE GENOMIC DNA]</scope>
    <source>
        <tissue evidence="2">Leaf</tissue>
    </source>
</reference>
<gene>
    <name evidence="2" type="ORF">DEO72_LG11g1565</name>
</gene>
<dbReference type="AlphaFoldDB" id="A0A4D6NNH3"/>
<evidence type="ECO:0000313" key="2">
    <source>
        <dbReference type="EMBL" id="QCE14562.1"/>
    </source>
</evidence>
<organism evidence="2 3">
    <name type="scientific">Vigna unguiculata</name>
    <name type="common">Cowpea</name>
    <dbReference type="NCBI Taxonomy" id="3917"/>
    <lineage>
        <taxon>Eukaryota</taxon>
        <taxon>Viridiplantae</taxon>
        <taxon>Streptophyta</taxon>
        <taxon>Embryophyta</taxon>
        <taxon>Tracheophyta</taxon>
        <taxon>Spermatophyta</taxon>
        <taxon>Magnoliopsida</taxon>
        <taxon>eudicotyledons</taxon>
        <taxon>Gunneridae</taxon>
        <taxon>Pentapetalae</taxon>
        <taxon>rosids</taxon>
        <taxon>fabids</taxon>
        <taxon>Fabales</taxon>
        <taxon>Fabaceae</taxon>
        <taxon>Papilionoideae</taxon>
        <taxon>50 kb inversion clade</taxon>
        <taxon>NPAAA clade</taxon>
        <taxon>indigoferoid/millettioid clade</taxon>
        <taxon>Phaseoleae</taxon>
        <taxon>Vigna</taxon>
    </lineage>
</organism>
<protein>
    <submittedName>
        <fullName evidence="2">Uncharacterized protein</fullName>
    </submittedName>
</protein>
<sequence length="170" mass="18066">MAATIEASIRIVNRATNAAAMAAFTTFRICASFSQLQQRDCGEQPRSNASSPATHQGAHLASTTTPSQQRLSIIFTSADLLAPPTHQPLQFSRSTPEDAALASFHCTTMESPSPSRTTSEQIGNCIYNTDLHELDCIFNASAMAASSSAMDAQPSPEICTSSRCNAQVPL</sequence>